<proteinExistence type="predicted"/>
<protein>
    <recommendedName>
        <fullName evidence="3">Methyl-accepting transducer domain-containing protein</fullName>
    </recommendedName>
</protein>
<dbReference type="EMBL" id="LBHB01000002">
    <property type="protein sequence ID" value="KLE34740.1"/>
    <property type="molecule type" value="Genomic_DNA"/>
</dbReference>
<sequence>MHKIEQAAGQVIAKDTQESVDAVDNAVMSLAHLCASIVEVSKASKMPVGSAQMALASAGEGLSKLIASRAEISATTRELTLIQRRSTLRETAFGCPGGVPVEPTGLTELV</sequence>
<reference evidence="1 2" key="1">
    <citation type="submission" date="2015-04" db="EMBL/GenBank/DDBJ databases">
        <title>The draft genome sequence of Erythrobacter luteus KA37.</title>
        <authorList>
            <person name="Zhuang L."/>
            <person name="Liu Y."/>
            <person name="Shao Z."/>
        </authorList>
    </citation>
    <scope>NUCLEOTIDE SEQUENCE [LARGE SCALE GENOMIC DNA]</scope>
    <source>
        <strain evidence="1 2">KA37</strain>
    </source>
</reference>
<evidence type="ECO:0000313" key="2">
    <source>
        <dbReference type="Proteomes" id="UP000053464"/>
    </source>
</evidence>
<name>A0A0G9MVK5_9SPHN</name>
<comment type="caution">
    <text evidence="1">The sequence shown here is derived from an EMBL/GenBank/DDBJ whole genome shotgun (WGS) entry which is preliminary data.</text>
</comment>
<dbReference type="PATRIC" id="fig|1581420.6.peg.2320"/>
<dbReference type="OrthoDB" id="7471926at2"/>
<dbReference type="Proteomes" id="UP000053464">
    <property type="component" value="Unassembled WGS sequence"/>
</dbReference>
<keyword evidence="2" id="KW-1185">Reference proteome</keyword>
<accession>A0A0G9MVK5</accession>
<dbReference type="RefSeq" id="WP_047004388.1">
    <property type="nucleotide sequence ID" value="NZ_LBHB01000002.1"/>
</dbReference>
<organism evidence="1 2">
    <name type="scientific">Aurantiacibacter luteus</name>
    <dbReference type="NCBI Taxonomy" id="1581420"/>
    <lineage>
        <taxon>Bacteria</taxon>
        <taxon>Pseudomonadati</taxon>
        <taxon>Pseudomonadota</taxon>
        <taxon>Alphaproteobacteria</taxon>
        <taxon>Sphingomonadales</taxon>
        <taxon>Erythrobacteraceae</taxon>
        <taxon>Aurantiacibacter</taxon>
    </lineage>
</organism>
<gene>
    <name evidence="1" type="ORF">AAW00_11355</name>
</gene>
<evidence type="ECO:0008006" key="3">
    <source>
        <dbReference type="Google" id="ProtNLM"/>
    </source>
</evidence>
<dbReference type="AlphaFoldDB" id="A0A0G9MVK5"/>
<evidence type="ECO:0000313" key="1">
    <source>
        <dbReference type="EMBL" id="KLE34740.1"/>
    </source>
</evidence>